<evidence type="ECO:0000256" key="1">
    <source>
        <dbReference type="ARBA" id="ARBA00008007"/>
    </source>
</evidence>
<dbReference type="InterPro" id="IPR029057">
    <property type="entry name" value="PRTase-like"/>
</dbReference>
<protein>
    <recommendedName>
        <fullName evidence="2">Phosphoribosyltransferase domain-containing protein</fullName>
    </recommendedName>
</protein>
<dbReference type="SUPFAM" id="SSF53271">
    <property type="entry name" value="PRTase-like"/>
    <property type="match status" value="1"/>
</dbReference>
<proteinExistence type="inferred from homology"/>
<sequence>MMNKCLLCQESILTKSDVLDILGIRTTQPAVCAQCLTQFETIGERICFGCGRLSHDDTLCQDCQRWQSNGKQLLEHRALYRYNATMKDYMQRYKFSGDYALREVFRSVLLQHLKNYSDYIKVPIPISDQTWLTRGFNQVTGLLEGCQYQELLSVRAHQKAHQSQLNRQKRMTRKQPFELIDGTINLQGKSILLIDDIYTTGNTMYYAADLLYSVGAQAVRSVSLAR</sequence>
<evidence type="ECO:0000313" key="3">
    <source>
        <dbReference type="EMBL" id="TDG69533.1"/>
    </source>
</evidence>
<dbReference type="Proteomes" id="UP000295681">
    <property type="component" value="Unassembled WGS sequence"/>
</dbReference>
<dbReference type="AlphaFoldDB" id="A0A4R5NAJ4"/>
<keyword evidence="4" id="KW-1185">Reference proteome</keyword>
<comment type="caution">
    <text evidence="3">The sequence shown here is derived from an EMBL/GenBank/DDBJ whole genome shotgun (WGS) entry which is preliminary data.</text>
</comment>
<gene>
    <name evidence="3" type="ORF">C5L23_000995</name>
</gene>
<dbReference type="InterPro" id="IPR051910">
    <property type="entry name" value="ComF/GntX_DNA_util-trans"/>
</dbReference>
<dbReference type="STRING" id="907931.GCA_000165675_01392"/>
<dbReference type="EMBL" id="PUFI01000005">
    <property type="protein sequence ID" value="TDG69533.1"/>
    <property type="molecule type" value="Genomic_DNA"/>
</dbReference>
<feature type="domain" description="Phosphoribosyltransferase" evidence="2">
    <location>
        <begin position="148"/>
        <end position="225"/>
    </location>
</feature>
<name>A0A4R5NAJ4_9LACO</name>
<dbReference type="CDD" id="cd06223">
    <property type="entry name" value="PRTases_typeI"/>
    <property type="match status" value="1"/>
</dbReference>
<evidence type="ECO:0000313" key="4">
    <source>
        <dbReference type="Proteomes" id="UP000295681"/>
    </source>
</evidence>
<evidence type="ECO:0000259" key="2">
    <source>
        <dbReference type="Pfam" id="PF00156"/>
    </source>
</evidence>
<dbReference type="Pfam" id="PF00156">
    <property type="entry name" value="Pribosyltran"/>
    <property type="match status" value="1"/>
</dbReference>
<reference evidence="3 4" key="1">
    <citation type="journal article" date="2019" name="Appl. Microbiol. Biotechnol.">
        <title>Uncovering carbohydrate metabolism through a genotype-phenotype association study of 56 lactic acid bacteria genomes.</title>
        <authorList>
            <person name="Buron-Moles G."/>
            <person name="Chailyan A."/>
            <person name="Dolejs I."/>
            <person name="Forster J."/>
            <person name="Miks M.H."/>
        </authorList>
    </citation>
    <scope>NUCLEOTIDE SEQUENCE [LARGE SCALE GENOMIC DNA]</scope>
    <source>
        <strain evidence="3 4">ATCC 700006</strain>
    </source>
</reference>
<dbReference type="RefSeq" id="WP_010007229.1">
    <property type="nucleotide sequence ID" value="NZ_JAGYGP010000001.1"/>
</dbReference>
<organism evidence="3 4">
    <name type="scientific">Leuconostoc fallax</name>
    <dbReference type="NCBI Taxonomy" id="1251"/>
    <lineage>
        <taxon>Bacteria</taxon>
        <taxon>Bacillati</taxon>
        <taxon>Bacillota</taxon>
        <taxon>Bacilli</taxon>
        <taxon>Lactobacillales</taxon>
        <taxon>Lactobacillaceae</taxon>
        <taxon>Leuconostoc</taxon>
    </lineage>
</organism>
<dbReference type="Gene3D" id="3.40.50.2020">
    <property type="match status" value="1"/>
</dbReference>
<dbReference type="PANTHER" id="PTHR47505">
    <property type="entry name" value="DNA UTILIZATION PROTEIN YHGH"/>
    <property type="match status" value="1"/>
</dbReference>
<comment type="similarity">
    <text evidence="1">Belongs to the ComF/GntX family.</text>
</comment>
<accession>A0A4R5NAJ4</accession>
<dbReference type="InterPro" id="IPR000836">
    <property type="entry name" value="PRTase_dom"/>
</dbReference>
<dbReference type="PANTHER" id="PTHR47505:SF1">
    <property type="entry name" value="DNA UTILIZATION PROTEIN YHGH"/>
    <property type="match status" value="1"/>
</dbReference>